<reference evidence="1 2" key="1">
    <citation type="journal article" date="2012" name="J. Bacteriol.">
        <title>Complete genome sequence of the broad-host-range strain Sinorhizobium fredii USDA257.</title>
        <authorList>
            <person name="Schuldes J."/>
            <person name="Rodriguez Orbegoso M."/>
            <person name="Schmeisser C."/>
            <person name="Krishnan H.B."/>
            <person name="Daniel R."/>
            <person name="Streit W.R."/>
        </authorList>
    </citation>
    <scope>NUCLEOTIDE SEQUENCE [LARGE SCALE GENOMIC DNA]</scope>
    <source>
        <strain evidence="1 2">USDA 257</strain>
    </source>
</reference>
<evidence type="ECO:0000313" key="1">
    <source>
        <dbReference type="EMBL" id="AFL52519.1"/>
    </source>
</evidence>
<dbReference type="KEGG" id="sfd:USDA257_c39750"/>
<sequence length="50" mass="5535">MKCNINGACSNAIEARRVPPKLVEAIARGFERQVEADKRNAAERERVVAP</sequence>
<dbReference type="PATRIC" id="fig|1185652.3.peg.4126"/>
<dbReference type="EMBL" id="CP003563">
    <property type="protein sequence ID" value="AFL52519.1"/>
    <property type="molecule type" value="Genomic_DNA"/>
</dbReference>
<dbReference type="Proteomes" id="UP000006180">
    <property type="component" value="Chromosome"/>
</dbReference>
<evidence type="ECO:0000313" key="2">
    <source>
        <dbReference type="Proteomes" id="UP000006180"/>
    </source>
</evidence>
<accession>I3X9G3</accession>
<dbReference type="AlphaFoldDB" id="I3X9G3"/>
<organism evidence="1 2">
    <name type="scientific">Sinorhizobium fredii (strain USDA 257)</name>
    <dbReference type="NCBI Taxonomy" id="1185652"/>
    <lineage>
        <taxon>Bacteria</taxon>
        <taxon>Pseudomonadati</taxon>
        <taxon>Pseudomonadota</taxon>
        <taxon>Alphaproteobacteria</taxon>
        <taxon>Hyphomicrobiales</taxon>
        <taxon>Rhizobiaceae</taxon>
        <taxon>Sinorhizobium/Ensifer group</taxon>
        <taxon>Sinorhizobium</taxon>
    </lineage>
</organism>
<proteinExistence type="predicted"/>
<gene>
    <name evidence="1" type="ORF">USDA257_c39750</name>
</gene>
<name>I3X9G3_SINF2</name>
<dbReference type="HOGENOM" id="CLU_3122677_0_0_5"/>
<protein>
    <submittedName>
        <fullName evidence="1">Uncharacterized protein</fullName>
    </submittedName>
</protein>